<keyword evidence="1" id="KW-0479">Metal-binding</keyword>
<comment type="catalytic activity">
    <reaction evidence="1">
        <text>beta-D-fructose 1,6-bisphosphate = D-glyceraldehyde 3-phosphate + dihydroxyacetone phosphate</text>
        <dbReference type="Rhea" id="RHEA:14729"/>
        <dbReference type="ChEBI" id="CHEBI:32966"/>
        <dbReference type="ChEBI" id="CHEBI:57642"/>
        <dbReference type="ChEBI" id="CHEBI:59776"/>
        <dbReference type="EC" id="4.1.2.13"/>
    </reaction>
</comment>
<comment type="caution">
    <text evidence="2">The sequence shown here is derived from an EMBL/GenBank/DDBJ whole genome shotgun (WGS) entry which is preliminary data.</text>
</comment>
<dbReference type="AlphaFoldDB" id="A0A1E3B4J1"/>
<proteinExistence type="inferred from homology"/>
<dbReference type="UniPathway" id="UPA00109">
    <property type="reaction ID" value="UER00183"/>
</dbReference>
<accession>A0A1E3B4J1</accession>
<dbReference type="VEuPathDB" id="FungiDB:SI65_08697"/>
<keyword evidence="1" id="KW-0862">Zinc</keyword>
<dbReference type="GO" id="GO:0004332">
    <property type="term" value="F:fructose-bisphosphate aldolase activity"/>
    <property type="evidence" value="ECO:0007669"/>
    <property type="project" value="UniProtKB-EC"/>
</dbReference>
<gene>
    <name evidence="2" type="ORF">SI65_08697</name>
</gene>
<dbReference type="STRING" id="573508.A0A1E3B4J1"/>
<evidence type="ECO:0000256" key="1">
    <source>
        <dbReference type="RuleBase" id="RU366023"/>
    </source>
</evidence>
<keyword evidence="1" id="KW-0324">Glycolysis</keyword>
<comment type="function">
    <text evidence="1">Catalyzes the aldol condensation of dihydroxyacetone phosphate (DHAP or glycerone-phosphate) with glyceraldehyde 3-phosphate (G3P) to form fructose 1,6-bisphosphate (FBP) in gluconeogenesis and the reverse reaction in glycolysis.</text>
</comment>
<dbReference type="InterPro" id="IPR000771">
    <property type="entry name" value="FBA_II"/>
</dbReference>
<evidence type="ECO:0000313" key="3">
    <source>
        <dbReference type="Proteomes" id="UP000094569"/>
    </source>
</evidence>
<comment type="cofactor">
    <cofactor evidence="1">
        <name>Zn(2+)</name>
        <dbReference type="ChEBI" id="CHEBI:29105"/>
    </cofactor>
    <text evidence="1">Binds 2 Zn(2+) ions per subunit. One is catalytic and the other provides a structural contribution.</text>
</comment>
<protein>
    <recommendedName>
        <fullName evidence="1">Fructose-bisphosphate aldolase</fullName>
        <shortName evidence="1">FBP aldolase</shortName>
        <ecNumber evidence="1">4.1.2.13</ecNumber>
    </recommendedName>
</protein>
<dbReference type="GO" id="GO:0008270">
    <property type="term" value="F:zinc ion binding"/>
    <property type="evidence" value="ECO:0007669"/>
    <property type="project" value="UniProtKB-UniRule"/>
</dbReference>
<keyword evidence="3" id="KW-1185">Reference proteome</keyword>
<sequence length="59" mass="6579">MANNPITYPTSNLTWQILNHANEHDYAVGAYNCYNNDGIMALIHAAECKRSAAIIQLFP</sequence>
<dbReference type="Proteomes" id="UP000094569">
    <property type="component" value="Unassembled WGS sequence"/>
</dbReference>
<dbReference type="Gene3D" id="3.20.20.70">
    <property type="entry name" value="Aldolase class I"/>
    <property type="match status" value="1"/>
</dbReference>
<organism evidence="2 3">
    <name type="scientific">Aspergillus cristatus</name>
    <name type="common">Chinese Fuzhuan brick tea-fermentation fungus</name>
    <name type="synonym">Eurotium cristatum</name>
    <dbReference type="NCBI Taxonomy" id="573508"/>
    <lineage>
        <taxon>Eukaryota</taxon>
        <taxon>Fungi</taxon>
        <taxon>Dikarya</taxon>
        <taxon>Ascomycota</taxon>
        <taxon>Pezizomycotina</taxon>
        <taxon>Eurotiomycetes</taxon>
        <taxon>Eurotiomycetidae</taxon>
        <taxon>Eurotiales</taxon>
        <taxon>Aspergillaceae</taxon>
        <taxon>Aspergillus</taxon>
        <taxon>Aspergillus subgen. Aspergillus</taxon>
    </lineage>
</organism>
<dbReference type="InterPro" id="IPR013785">
    <property type="entry name" value="Aldolase_TIM"/>
</dbReference>
<dbReference type="EMBL" id="JXNT01000014">
    <property type="protein sequence ID" value="ODM15857.1"/>
    <property type="molecule type" value="Genomic_DNA"/>
</dbReference>
<dbReference type="SUPFAM" id="SSF51569">
    <property type="entry name" value="Aldolase"/>
    <property type="match status" value="1"/>
</dbReference>
<comment type="similarity">
    <text evidence="1">Belongs to the class II fructose-bisphosphate aldolase family.</text>
</comment>
<dbReference type="Pfam" id="PF01116">
    <property type="entry name" value="F_bP_aldolase"/>
    <property type="match status" value="1"/>
</dbReference>
<comment type="pathway">
    <text evidence="1">Carbohydrate degradation; glycolysis; D-glyceraldehyde 3-phosphate and glycerone phosphate from D-glucose: step 4/4.</text>
</comment>
<evidence type="ECO:0000313" key="2">
    <source>
        <dbReference type="EMBL" id="ODM15857.1"/>
    </source>
</evidence>
<dbReference type="EC" id="4.1.2.13" evidence="1"/>
<dbReference type="GO" id="GO:0006096">
    <property type="term" value="P:glycolytic process"/>
    <property type="evidence" value="ECO:0007669"/>
    <property type="project" value="UniProtKB-UniPathway"/>
</dbReference>
<dbReference type="OrthoDB" id="2558351at2759"/>
<name>A0A1E3B4J1_ASPCR</name>
<keyword evidence="1" id="KW-0456">Lyase</keyword>
<reference evidence="2 3" key="1">
    <citation type="journal article" date="2016" name="BMC Genomics">
        <title>Comparative genomic and transcriptomic analyses of the Fuzhuan brick tea-fermentation fungus Aspergillus cristatus.</title>
        <authorList>
            <person name="Ge Y."/>
            <person name="Wang Y."/>
            <person name="Liu Y."/>
            <person name="Tan Y."/>
            <person name="Ren X."/>
            <person name="Zhang X."/>
            <person name="Hyde K.D."/>
            <person name="Liu Y."/>
            <person name="Liu Z."/>
        </authorList>
    </citation>
    <scope>NUCLEOTIDE SEQUENCE [LARGE SCALE GENOMIC DNA]</scope>
    <source>
        <strain evidence="2 3">GZAAS20.1005</strain>
    </source>
</reference>